<dbReference type="AlphaFoldDB" id="A0AAE0G5Y8"/>
<dbReference type="Pfam" id="PF00226">
    <property type="entry name" value="DnaJ"/>
    <property type="match status" value="1"/>
</dbReference>
<dbReference type="SMART" id="SM00271">
    <property type="entry name" value="DnaJ"/>
    <property type="match status" value="1"/>
</dbReference>
<dbReference type="InterPro" id="IPR036869">
    <property type="entry name" value="J_dom_sf"/>
</dbReference>
<organism evidence="3 4">
    <name type="scientific">Cymbomonas tetramitiformis</name>
    <dbReference type="NCBI Taxonomy" id="36881"/>
    <lineage>
        <taxon>Eukaryota</taxon>
        <taxon>Viridiplantae</taxon>
        <taxon>Chlorophyta</taxon>
        <taxon>Pyramimonadophyceae</taxon>
        <taxon>Pyramimonadales</taxon>
        <taxon>Pyramimonadaceae</taxon>
        <taxon>Cymbomonas</taxon>
    </lineage>
</organism>
<name>A0AAE0G5Y8_9CHLO</name>
<accession>A0AAE0G5Y8</accession>
<reference evidence="3 4" key="1">
    <citation type="journal article" date="2015" name="Genome Biol. Evol.">
        <title>Comparative Genomics of a Bacterivorous Green Alga Reveals Evolutionary Causalities and Consequences of Phago-Mixotrophic Mode of Nutrition.</title>
        <authorList>
            <person name="Burns J.A."/>
            <person name="Paasch A."/>
            <person name="Narechania A."/>
            <person name="Kim E."/>
        </authorList>
    </citation>
    <scope>NUCLEOTIDE SEQUENCE [LARGE SCALE GENOMIC DNA]</scope>
    <source>
        <strain evidence="3 4">PLY_AMNH</strain>
    </source>
</reference>
<dbReference type="Gene3D" id="1.25.40.10">
    <property type="entry name" value="Tetratricopeptide repeat domain"/>
    <property type="match status" value="1"/>
</dbReference>
<dbReference type="Proteomes" id="UP001190700">
    <property type="component" value="Unassembled WGS sequence"/>
</dbReference>
<proteinExistence type="predicted"/>
<dbReference type="CDD" id="cd06257">
    <property type="entry name" value="DnaJ"/>
    <property type="match status" value="1"/>
</dbReference>
<gene>
    <name evidence="3" type="ORF">CYMTET_19758</name>
</gene>
<feature type="region of interest" description="Disordered" evidence="1">
    <location>
        <begin position="79"/>
        <end position="116"/>
    </location>
</feature>
<evidence type="ECO:0000259" key="2">
    <source>
        <dbReference type="PROSITE" id="PS50076"/>
    </source>
</evidence>
<dbReference type="SUPFAM" id="SSF46565">
    <property type="entry name" value="Chaperone J-domain"/>
    <property type="match status" value="1"/>
</dbReference>
<protein>
    <recommendedName>
        <fullName evidence="2">J domain-containing protein</fullName>
    </recommendedName>
</protein>
<dbReference type="InterPro" id="IPR001623">
    <property type="entry name" value="DnaJ_domain"/>
</dbReference>
<dbReference type="Gene3D" id="1.10.287.110">
    <property type="entry name" value="DnaJ domain"/>
    <property type="match status" value="1"/>
</dbReference>
<evidence type="ECO:0000313" key="4">
    <source>
        <dbReference type="Proteomes" id="UP001190700"/>
    </source>
</evidence>
<feature type="domain" description="J" evidence="2">
    <location>
        <begin position="13"/>
        <end position="80"/>
    </location>
</feature>
<sequence>MASRQRKGADVARCFTTLGLPKYAKEAEVRRAYRNLVRLEHPDKGGDVDKFKEIQRAYDTLVSKFEADAEQRKKAYEALSARDLRKPTVPQQPRAQDGKEDHPPVAKELRQGEDSGLLVPGSDLKRLGDEAFEAGDFERALEYYNSAVAYGKMDSLLVYADLYLMRAETCARLGRPREALEDAERATQLRPIWLPALLCKVTRPISSNFGAVLETLQQWAAAQEVYTQAGQVRGDAAGLGDKARAAALRVEDIISRGATLATLSGHTVRTR</sequence>
<dbReference type="InterPro" id="IPR052758">
    <property type="entry name" value="SRC_co-chaperone"/>
</dbReference>
<dbReference type="PROSITE" id="PS50076">
    <property type="entry name" value="DNAJ_2"/>
    <property type="match status" value="1"/>
</dbReference>
<dbReference type="PRINTS" id="PR00625">
    <property type="entry name" value="JDOMAIN"/>
</dbReference>
<dbReference type="SMART" id="SM00028">
    <property type="entry name" value="TPR"/>
    <property type="match status" value="2"/>
</dbReference>
<evidence type="ECO:0000313" key="3">
    <source>
        <dbReference type="EMBL" id="KAK3271917.1"/>
    </source>
</evidence>
<dbReference type="PANTHER" id="PTHR44200">
    <property type="entry name" value="DNAJ HOMOLOG SUBFAMILY C MEMBER 7"/>
    <property type="match status" value="1"/>
</dbReference>
<dbReference type="PANTHER" id="PTHR44200:SF1">
    <property type="entry name" value="DNAJ HOMOLOG SUBFAMILY C MEMBER 7"/>
    <property type="match status" value="1"/>
</dbReference>
<feature type="compositionally biased region" description="Basic and acidic residues" evidence="1">
    <location>
        <begin position="96"/>
        <end position="113"/>
    </location>
</feature>
<keyword evidence="4" id="KW-1185">Reference proteome</keyword>
<dbReference type="InterPro" id="IPR019734">
    <property type="entry name" value="TPR_rpt"/>
</dbReference>
<dbReference type="EMBL" id="LGRX02009272">
    <property type="protein sequence ID" value="KAK3271917.1"/>
    <property type="molecule type" value="Genomic_DNA"/>
</dbReference>
<evidence type="ECO:0000256" key="1">
    <source>
        <dbReference type="SAM" id="MobiDB-lite"/>
    </source>
</evidence>
<dbReference type="SUPFAM" id="SSF48452">
    <property type="entry name" value="TPR-like"/>
    <property type="match status" value="1"/>
</dbReference>
<comment type="caution">
    <text evidence="3">The sequence shown here is derived from an EMBL/GenBank/DDBJ whole genome shotgun (WGS) entry which is preliminary data.</text>
</comment>
<dbReference type="InterPro" id="IPR011990">
    <property type="entry name" value="TPR-like_helical_dom_sf"/>
</dbReference>